<name>A0A0N5BCI8_STREA</name>
<dbReference type="WBParaSite" id="SPAL_0000373400.1">
    <property type="protein sequence ID" value="SPAL_0000373400.1"/>
    <property type="gene ID" value="SPAL_0000373400"/>
</dbReference>
<protein>
    <submittedName>
        <fullName evidence="2">Transthyretin-like family protein</fullName>
    </submittedName>
</protein>
<evidence type="ECO:0000313" key="1">
    <source>
        <dbReference type="Proteomes" id="UP000046392"/>
    </source>
</evidence>
<accession>A0A0N5BCI8</accession>
<evidence type="ECO:0000313" key="2">
    <source>
        <dbReference type="WBParaSite" id="SPAL_0000373400.1"/>
    </source>
</evidence>
<dbReference type="AlphaFoldDB" id="A0A0N5BCI8"/>
<reference evidence="2" key="1">
    <citation type="submission" date="2017-02" db="UniProtKB">
        <authorList>
            <consortium name="WormBaseParasite"/>
        </authorList>
    </citation>
    <scope>IDENTIFICATION</scope>
</reference>
<keyword evidence="1" id="KW-1185">Reference proteome</keyword>
<sequence>MVKCLSDRRGSVTLSIMTSENERVLASKIGDCDKRIAVNASFIDKNVVLGGVYKARFNLDFHGFYTRGIPTECINGIQERGNLLDCNIREIDPNKFTTPSGRNSPYIL</sequence>
<dbReference type="Proteomes" id="UP000046392">
    <property type="component" value="Unplaced"/>
</dbReference>
<organism evidence="1 2">
    <name type="scientific">Strongyloides papillosus</name>
    <name type="common">Intestinal threadworm</name>
    <dbReference type="NCBI Taxonomy" id="174720"/>
    <lineage>
        <taxon>Eukaryota</taxon>
        <taxon>Metazoa</taxon>
        <taxon>Ecdysozoa</taxon>
        <taxon>Nematoda</taxon>
        <taxon>Chromadorea</taxon>
        <taxon>Rhabditida</taxon>
        <taxon>Tylenchina</taxon>
        <taxon>Panagrolaimomorpha</taxon>
        <taxon>Strongyloidoidea</taxon>
        <taxon>Strongyloididae</taxon>
        <taxon>Strongyloides</taxon>
    </lineage>
</organism>
<proteinExistence type="predicted"/>